<feature type="transmembrane region" description="Helical" evidence="7">
    <location>
        <begin position="175"/>
        <end position="193"/>
    </location>
</feature>
<evidence type="ECO:0000256" key="7">
    <source>
        <dbReference type="SAM" id="Phobius"/>
    </source>
</evidence>
<dbReference type="PANTHER" id="PTHR11403:SF10">
    <property type="entry name" value="CYTOCHROME C OXIDASE"/>
    <property type="match status" value="1"/>
</dbReference>
<feature type="domain" description="Heme-copper oxidase subunit III family profile" evidence="8">
    <location>
        <begin position="1"/>
        <end position="195"/>
    </location>
</feature>
<comment type="subcellular location">
    <subcellularLocation>
        <location evidence="6">Cell membrane</location>
        <topology evidence="6">Multi-pass membrane protein</topology>
    </subcellularLocation>
    <subcellularLocation>
        <location evidence="1">Membrane</location>
        <topology evidence="1">Multi-pass membrane protein</topology>
    </subcellularLocation>
</comment>
<evidence type="ECO:0000256" key="2">
    <source>
        <dbReference type="ARBA" id="ARBA00010581"/>
    </source>
</evidence>
<dbReference type="PROSITE" id="PS50253">
    <property type="entry name" value="COX3"/>
    <property type="match status" value="1"/>
</dbReference>
<keyword evidence="3 6" id="KW-0812">Transmembrane</keyword>
<evidence type="ECO:0000256" key="6">
    <source>
        <dbReference type="RuleBase" id="RU003376"/>
    </source>
</evidence>
<evidence type="ECO:0000256" key="4">
    <source>
        <dbReference type="ARBA" id="ARBA00022989"/>
    </source>
</evidence>
<protein>
    <submittedName>
        <fullName evidence="9">Cytochrome c oxidase subunit 3</fullName>
    </submittedName>
</protein>
<evidence type="ECO:0000313" key="9">
    <source>
        <dbReference type="EMBL" id="MFB5945647.1"/>
    </source>
</evidence>
<feature type="transmembrane region" description="Helical" evidence="7">
    <location>
        <begin position="56"/>
        <end position="79"/>
    </location>
</feature>
<dbReference type="RefSeq" id="WP_375557182.1">
    <property type="nucleotide sequence ID" value="NZ_JBBVGT010000002.1"/>
</dbReference>
<dbReference type="Gene3D" id="1.20.120.80">
    <property type="entry name" value="Cytochrome c oxidase, subunit III, four-helix bundle"/>
    <property type="match status" value="1"/>
</dbReference>
<name>A0ABV5CDL3_9SPHI</name>
<evidence type="ECO:0000259" key="8">
    <source>
        <dbReference type="PROSITE" id="PS50253"/>
    </source>
</evidence>
<dbReference type="InterPro" id="IPR000298">
    <property type="entry name" value="Cyt_c_oxidase-like_su3"/>
</dbReference>
<keyword evidence="10" id="KW-1185">Reference proteome</keyword>
<keyword evidence="4 7" id="KW-1133">Transmembrane helix</keyword>
<evidence type="ECO:0000313" key="10">
    <source>
        <dbReference type="Proteomes" id="UP001580928"/>
    </source>
</evidence>
<keyword evidence="5 7" id="KW-0472">Membrane</keyword>
<dbReference type="InterPro" id="IPR013833">
    <property type="entry name" value="Cyt_c_oxidase_su3_a-hlx"/>
</dbReference>
<reference evidence="9 10" key="1">
    <citation type="submission" date="2024-04" db="EMBL/GenBank/DDBJ databases">
        <title>Albibacterium profundi sp. nov., isolated from sediment of the Challenger Deep of Mariana Trench.</title>
        <authorList>
            <person name="Wang Y."/>
        </authorList>
    </citation>
    <scope>NUCLEOTIDE SEQUENCE [LARGE SCALE GENOMIC DNA]</scope>
    <source>
        <strain evidence="9 10">RHL897</strain>
    </source>
</reference>
<dbReference type="PANTHER" id="PTHR11403">
    <property type="entry name" value="CYTOCHROME C OXIDASE SUBUNIT III"/>
    <property type="match status" value="1"/>
</dbReference>
<organism evidence="9 10">
    <name type="scientific">Albibacterium profundi</name>
    <dbReference type="NCBI Taxonomy" id="3134906"/>
    <lineage>
        <taxon>Bacteria</taxon>
        <taxon>Pseudomonadati</taxon>
        <taxon>Bacteroidota</taxon>
        <taxon>Sphingobacteriia</taxon>
        <taxon>Sphingobacteriales</taxon>
        <taxon>Sphingobacteriaceae</taxon>
        <taxon>Albibacterium</taxon>
    </lineage>
</organism>
<dbReference type="Proteomes" id="UP001580928">
    <property type="component" value="Unassembled WGS sequence"/>
</dbReference>
<dbReference type="EMBL" id="JBBVGT010000002">
    <property type="protein sequence ID" value="MFB5945647.1"/>
    <property type="molecule type" value="Genomic_DNA"/>
</dbReference>
<dbReference type="Pfam" id="PF00510">
    <property type="entry name" value="COX3"/>
    <property type="match status" value="1"/>
</dbReference>
<evidence type="ECO:0000256" key="5">
    <source>
        <dbReference type="ARBA" id="ARBA00023136"/>
    </source>
</evidence>
<feature type="transmembrane region" description="Helical" evidence="7">
    <location>
        <begin position="21"/>
        <end position="44"/>
    </location>
</feature>
<comment type="similarity">
    <text evidence="2 6">Belongs to the cytochrome c oxidase subunit 3 family.</text>
</comment>
<evidence type="ECO:0000256" key="1">
    <source>
        <dbReference type="ARBA" id="ARBA00004141"/>
    </source>
</evidence>
<comment type="caution">
    <text evidence="9">The sequence shown here is derived from an EMBL/GenBank/DDBJ whole genome shotgun (WGS) entry which is preliminary data.</text>
</comment>
<proteinExistence type="inferred from homology"/>
<evidence type="ECO:0000256" key="3">
    <source>
        <dbReference type="ARBA" id="ARBA00022692"/>
    </source>
</evidence>
<feature type="transmembrane region" description="Helical" evidence="7">
    <location>
        <begin position="131"/>
        <end position="155"/>
    </location>
</feature>
<dbReference type="InterPro" id="IPR035973">
    <property type="entry name" value="Cyt_c_oxidase_su3-like_sf"/>
</dbReference>
<dbReference type="SUPFAM" id="SSF81452">
    <property type="entry name" value="Cytochrome c oxidase subunit III-like"/>
    <property type="match status" value="1"/>
</dbReference>
<dbReference type="InterPro" id="IPR024791">
    <property type="entry name" value="Cyt_c/ubiquinol_Oxase_su3"/>
</dbReference>
<accession>A0ABV5CDL3</accession>
<sequence>MSTKDITNEQNSLGIFKAKKFALWLFIIASIMIFASLSSGYIVYTANGVDKGIKILLPQAFIWSTAFIVLSSATVHLAYDATKKDDGGKRRIFLLISIVLGIAFFISQFSAWKTLVDQGAYFINNNASQSFIYVFTGFHLAHILGGIIVLLVAFFRKTDRYSLKQNIGSTELAAMFWHFLDILWIYIYVFLLLNQ</sequence>
<gene>
    <name evidence="9" type="ORF">WKR92_07365</name>
</gene>
<feature type="transmembrane region" description="Helical" evidence="7">
    <location>
        <begin position="91"/>
        <end position="111"/>
    </location>
</feature>